<proteinExistence type="predicted"/>
<feature type="chain" id="PRO_5022706826" evidence="2">
    <location>
        <begin position="27"/>
        <end position="215"/>
    </location>
</feature>
<keyword evidence="1" id="KW-0175">Coiled coil</keyword>
<name>A0A5E4M8Q9_9HEMI</name>
<evidence type="ECO:0000313" key="3">
    <source>
        <dbReference type="EMBL" id="VVC28578.1"/>
    </source>
</evidence>
<keyword evidence="2" id="KW-0732">Signal</keyword>
<evidence type="ECO:0000256" key="2">
    <source>
        <dbReference type="SAM" id="SignalP"/>
    </source>
</evidence>
<evidence type="ECO:0000256" key="1">
    <source>
        <dbReference type="SAM" id="Coils"/>
    </source>
</evidence>
<dbReference type="OrthoDB" id="6605215at2759"/>
<protein>
    <submittedName>
        <fullName evidence="3">Uncharacterized protein</fullName>
    </submittedName>
</protein>
<dbReference type="EMBL" id="CABPRJ010000482">
    <property type="protein sequence ID" value="VVC28578.1"/>
    <property type="molecule type" value="Genomic_DNA"/>
</dbReference>
<keyword evidence="4" id="KW-1185">Reference proteome</keyword>
<dbReference type="Proteomes" id="UP000325440">
    <property type="component" value="Unassembled WGS sequence"/>
</dbReference>
<gene>
    <name evidence="3" type="ORF">CINCED_3A006118</name>
</gene>
<evidence type="ECO:0000313" key="4">
    <source>
        <dbReference type="Proteomes" id="UP000325440"/>
    </source>
</evidence>
<feature type="signal peptide" evidence="2">
    <location>
        <begin position="1"/>
        <end position="26"/>
    </location>
</feature>
<feature type="coiled-coil region" evidence="1">
    <location>
        <begin position="130"/>
        <end position="157"/>
    </location>
</feature>
<reference evidence="3 4" key="1">
    <citation type="submission" date="2019-08" db="EMBL/GenBank/DDBJ databases">
        <authorList>
            <person name="Alioto T."/>
            <person name="Alioto T."/>
            <person name="Gomez Garrido J."/>
        </authorList>
    </citation>
    <scope>NUCLEOTIDE SEQUENCE [LARGE SCALE GENOMIC DNA]</scope>
</reference>
<dbReference type="AlphaFoldDB" id="A0A5E4M8Q9"/>
<sequence length="215" mass="24908">MEFVLRLQLFALISATVGLCLVGVEAVPASRQQNTFVELDAKLLDRIELAIEEIARNSTKEFVEHEVQAMIDLFVHNLNITIDELQQYTGLRNTTDYDDMRMKELQKKGLIMYENTAITEEYVIYKIDVLTKSIEELEQLEKYIIDEEKRLKDLSDDSLQKKIKSVLEKIQTTKRFIGKHVDHLREVDDVLKGLGKNLMNTLKVSNWVLPSHKAK</sequence>
<organism evidence="3 4">
    <name type="scientific">Cinara cedri</name>
    <dbReference type="NCBI Taxonomy" id="506608"/>
    <lineage>
        <taxon>Eukaryota</taxon>
        <taxon>Metazoa</taxon>
        <taxon>Ecdysozoa</taxon>
        <taxon>Arthropoda</taxon>
        <taxon>Hexapoda</taxon>
        <taxon>Insecta</taxon>
        <taxon>Pterygota</taxon>
        <taxon>Neoptera</taxon>
        <taxon>Paraneoptera</taxon>
        <taxon>Hemiptera</taxon>
        <taxon>Sternorrhyncha</taxon>
        <taxon>Aphidomorpha</taxon>
        <taxon>Aphidoidea</taxon>
        <taxon>Aphididae</taxon>
        <taxon>Lachninae</taxon>
        <taxon>Cinara</taxon>
    </lineage>
</organism>
<accession>A0A5E4M8Q9</accession>